<dbReference type="Gene3D" id="1.10.1780.10">
    <property type="entry name" value="Clp, N-terminal domain"/>
    <property type="match status" value="2"/>
</dbReference>
<keyword evidence="3" id="KW-0378">Hydrolase</keyword>
<evidence type="ECO:0000313" key="4">
    <source>
        <dbReference type="Proteomes" id="UP001500212"/>
    </source>
</evidence>
<dbReference type="Pfam" id="PF02861">
    <property type="entry name" value="Clp_N"/>
    <property type="match status" value="2"/>
</dbReference>
<protein>
    <submittedName>
        <fullName evidence="3">Clp protease N-terminal domain-containing protein</fullName>
    </submittedName>
</protein>
<keyword evidence="4" id="KW-1185">Reference proteome</keyword>
<organism evidence="3 4">
    <name type="scientific">Actinoallomurus liliacearum</name>
    <dbReference type="NCBI Taxonomy" id="1080073"/>
    <lineage>
        <taxon>Bacteria</taxon>
        <taxon>Bacillati</taxon>
        <taxon>Actinomycetota</taxon>
        <taxon>Actinomycetes</taxon>
        <taxon>Streptosporangiales</taxon>
        <taxon>Thermomonosporaceae</taxon>
        <taxon>Actinoallomurus</taxon>
    </lineage>
</organism>
<dbReference type="InterPro" id="IPR044217">
    <property type="entry name" value="CLPT1/2"/>
</dbReference>
<evidence type="ECO:0000259" key="2">
    <source>
        <dbReference type="PROSITE" id="PS51903"/>
    </source>
</evidence>
<dbReference type="PANTHER" id="PTHR47016:SF5">
    <property type="entry name" value="CLP DOMAIN SUPERFAMILY PROTEIN"/>
    <property type="match status" value="1"/>
</dbReference>
<dbReference type="InterPro" id="IPR036628">
    <property type="entry name" value="Clp_N_dom_sf"/>
</dbReference>
<dbReference type="Proteomes" id="UP001500212">
    <property type="component" value="Unassembled WGS sequence"/>
</dbReference>
<name>A0ABP8TP04_9ACTN</name>
<reference evidence="4" key="1">
    <citation type="journal article" date="2019" name="Int. J. Syst. Evol. Microbiol.">
        <title>The Global Catalogue of Microorganisms (GCM) 10K type strain sequencing project: providing services to taxonomists for standard genome sequencing and annotation.</title>
        <authorList>
            <consortium name="The Broad Institute Genomics Platform"/>
            <consortium name="The Broad Institute Genome Sequencing Center for Infectious Disease"/>
            <person name="Wu L."/>
            <person name="Ma J."/>
        </authorList>
    </citation>
    <scope>NUCLEOTIDE SEQUENCE [LARGE SCALE GENOMIC DNA]</scope>
    <source>
        <strain evidence="4">JCM 17938</strain>
    </source>
</reference>
<dbReference type="GO" id="GO:0006508">
    <property type="term" value="P:proteolysis"/>
    <property type="evidence" value="ECO:0007669"/>
    <property type="project" value="UniProtKB-KW"/>
</dbReference>
<dbReference type="PROSITE" id="PS51903">
    <property type="entry name" value="CLP_R"/>
    <property type="match status" value="1"/>
</dbReference>
<sequence>MFERFTDEARQVVKLAQEEARRRRHPFIGTEHLLLAFLDEGHGPAAQALTAQGVTGSDIDRRMTLLTGPPDNGLDPEALATIGIDLDQVREATEASFGPGALNPRGCHHREVRRGHIPLTKRAKKILEFALREALALGHNYIGSGHMLLGLLREDHGLAVRLLTDAGVDLTALRADVTRRIPPKAA</sequence>
<dbReference type="RefSeq" id="WP_345356578.1">
    <property type="nucleotide sequence ID" value="NZ_BAABHJ010000011.1"/>
</dbReference>
<dbReference type="SUPFAM" id="SSF81923">
    <property type="entry name" value="Double Clp-N motif"/>
    <property type="match status" value="2"/>
</dbReference>
<dbReference type="EMBL" id="BAABHJ010000011">
    <property type="protein sequence ID" value="GAA4610153.1"/>
    <property type="molecule type" value="Genomic_DNA"/>
</dbReference>
<evidence type="ECO:0000256" key="1">
    <source>
        <dbReference type="PROSITE-ProRule" id="PRU01251"/>
    </source>
</evidence>
<keyword evidence="3" id="KW-0645">Protease</keyword>
<dbReference type="InterPro" id="IPR004176">
    <property type="entry name" value="Clp_R_N"/>
</dbReference>
<keyword evidence="1" id="KW-0677">Repeat</keyword>
<comment type="caution">
    <text evidence="3">The sequence shown here is derived from an EMBL/GenBank/DDBJ whole genome shotgun (WGS) entry which is preliminary data.</text>
</comment>
<evidence type="ECO:0000313" key="3">
    <source>
        <dbReference type="EMBL" id="GAA4610153.1"/>
    </source>
</evidence>
<accession>A0ABP8TP04</accession>
<gene>
    <name evidence="3" type="ORF">GCM10023195_41500</name>
</gene>
<proteinExistence type="predicted"/>
<dbReference type="PANTHER" id="PTHR47016">
    <property type="entry name" value="ATP-DEPENDENT CLP PROTEASE ATP-BINDING SUBUNIT CLPT1, CHLOROPLASTIC"/>
    <property type="match status" value="1"/>
</dbReference>
<feature type="domain" description="Clp R" evidence="2">
    <location>
        <begin position="2"/>
        <end position="184"/>
    </location>
</feature>
<dbReference type="GO" id="GO:0008233">
    <property type="term" value="F:peptidase activity"/>
    <property type="evidence" value="ECO:0007669"/>
    <property type="project" value="UniProtKB-KW"/>
</dbReference>